<dbReference type="Proteomes" id="UP001283361">
    <property type="component" value="Unassembled WGS sequence"/>
</dbReference>
<protein>
    <submittedName>
        <fullName evidence="1">Uncharacterized protein</fullName>
    </submittedName>
</protein>
<keyword evidence="2" id="KW-1185">Reference proteome</keyword>
<reference evidence="1" key="1">
    <citation type="journal article" date="2023" name="G3 (Bethesda)">
        <title>A reference genome for the long-term kleptoplast-retaining sea slug Elysia crispata morphotype clarki.</title>
        <authorList>
            <person name="Eastman K.E."/>
            <person name="Pendleton A.L."/>
            <person name="Shaikh M.A."/>
            <person name="Suttiyut T."/>
            <person name="Ogas R."/>
            <person name="Tomko P."/>
            <person name="Gavelis G."/>
            <person name="Widhalm J.R."/>
            <person name="Wisecaver J.H."/>
        </authorList>
    </citation>
    <scope>NUCLEOTIDE SEQUENCE</scope>
    <source>
        <strain evidence="1">ECLA1</strain>
    </source>
</reference>
<sequence>MRPTLCHGFESKITSQEGPLTTRLLGEFHGSLAGSHSNRWFYSAEVDTQPLRHNGFTQLKLVRNHCVTVVLLSSN</sequence>
<proteinExistence type="predicted"/>
<name>A0AAE0Z2T9_9GAST</name>
<dbReference type="EMBL" id="JAWDGP010004927">
    <property type="protein sequence ID" value="KAK3761126.1"/>
    <property type="molecule type" value="Genomic_DNA"/>
</dbReference>
<dbReference type="AlphaFoldDB" id="A0AAE0Z2T9"/>
<comment type="caution">
    <text evidence="1">The sequence shown here is derived from an EMBL/GenBank/DDBJ whole genome shotgun (WGS) entry which is preliminary data.</text>
</comment>
<accession>A0AAE0Z2T9</accession>
<organism evidence="1 2">
    <name type="scientific">Elysia crispata</name>
    <name type="common">lettuce slug</name>
    <dbReference type="NCBI Taxonomy" id="231223"/>
    <lineage>
        <taxon>Eukaryota</taxon>
        <taxon>Metazoa</taxon>
        <taxon>Spiralia</taxon>
        <taxon>Lophotrochozoa</taxon>
        <taxon>Mollusca</taxon>
        <taxon>Gastropoda</taxon>
        <taxon>Heterobranchia</taxon>
        <taxon>Euthyneura</taxon>
        <taxon>Panpulmonata</taxon>
        <taxon>Sacoglossa</taxon>
        <taxon>Placobranchoidea</taxon>
        <taxon>Plakobranchidae</taxon>
        <taxon>Elysia</taxon>
    </lineage>
</organism>
<gene>
    <name evidence="1" type="ORF">RRG08_022530</name>
</gene>
<evidence type="ECO:0000313" key="1">
    <source>
        <dbReference type="EMBL" id="KAK3761126.1"/>
    </source>
</evidence>
<evidence type="ECO:0000313" key="2">
    <source>
        <dbReference type="Proteomes" id="UP001283361"/>
    </source>
</evidence>